<proteinExistence type="predicted"/>
<name>A0A1W2E0E9_9SPHI</name>
<reference evidence="3" key="1">
    <citation type="submission" date="2017-04" db="EMBL/GenBank/DDBJ databases">
        <authorList>
            <person name="Varghese N."/>
            <person name="Submissions S."/>
        </authorList>
    </citation>
    <scope>NUCLEOTIDE SEQUENCE [LARGE SCALE GENOMIC DNA]</scope>
    <source>
        <strain evidence="3">DSM 12126</strain>
    </source>
</reference>
<dbReference type="Proteomes" id="UP000192756">
    <property type="component" value="Unassembled WGS sequence"/>
</dbReference>
<feature type="coiled-coil region" evidence="1">
    <location>
        <begin position="157"/>
        <end position="198"/>
    </location>
</feature>
<dbReference type="OrthoDB" id="663621at2"/>
<evidence type="ECO:0000313" key="2">
    <source>
        <dbReference type="EMBL" id="SMD03301.1"/>
    </source>
</evidence>
<keyword evidence="1" id="KW-0175">Coiled coil</keyword>
<evidence type="ECO:0008006" key="4">
    <source>
        <dbReference type="Google" id="ProtNLM"/>
    </source>
</evidence>
<evidence type="ECO:0000256" key="1">
    <source>
        <dbReference type="SAM" id="Coils"/>
    </source>
</evidence>
<sequence>MSEEPVNEPFGILRSLKKLIFVDSNEMANPELKPAIPKPVSETKSAENVTLAPEANLTQNTSGLPATDLKQMKVKVLEILEQMNEPGIDFFEVWNAAAEMGRVDASSIKAAFTSLKYVDKTLDKTKLIRSAQHYSTGLKQVIDKETAQKQQQKQSIEQNLLTEKANLSDEIQSLEKKIAELQEKLAAKQKDLKEINGKYTPQLQDIDHKISIGNTAVTEVINDIKNALGIIETNIN</sequence>
<dbReference type="STRING" id="151894.SAMN04488524_4359"/>
<evidence type="ECO:0000313" key="3">
    <source>
        <dbReference type="Proteomes" id="UP000192756"/>
    </source>
</evidence>
<gene>
    <name evidence="2" type="ORF">SAMN04488524_4359</name>
</gene>
<dbReference type="EMBL" id="FWXT01000004">
    <property type="protein sequence ID" value="SMD03301.1"/>
    <property type="molecule type" value="Genomic_DNA"/>
</dbReference>
<dbReference type="RefSeq" id="WP_084241145.1">
    <property type="nucleotide sequence ID" value="NZ_FWXT01000004.1"/>
</dbReference>
<organism evidence="2 3">
    <name type="scientific">Pedobacter africanus</name>
    <dbReference type="NCBI Taxonomy" id="151894"/>
    <lineage>
        <taxon>Bacteria</taxon>
        <taxon>Pseudomonadati</taxon>
        <taxon>Bacteroidota</taxon>
        <taxon>Sphingobacteriia</taxon>
        <taxon>Sphingobacteriales</taxon>
        <taxon>Sphingobacteriaceae</taxon>
        <taxon>Pedobacter</taxon>
    </lineage>
</organism>
<accession>A0A1W2E0E9</accession>
<dbReference type="AlphaFoldDB" id="A0A1W2E0E9"/>
<keyword evidence="3" id="KW-1185">Reference proteome</keyword>
<protein>
    <recommendedName>
        <fullName evidence="4">Replication region DNA-binding N-term</fullName>
    </recommendedName>
</protein>